<name>A0ABM0JZQ9_APLCA</name>
<evidence type="ECO:0000313" key="3">
    <source>
        <dbReference type="Proteomes" id="UP000694888"/>
    </source>
</evidence>
<dbReference type="InterPro" id="IPR037939">
    <property type="entry name" value="CRADD"/>
</dbReference>
<dbReference type="SMART" id="SM00114">
    <property type="entry name" value="CARD"/>
    <property type="match status" value="1"/>
</dbReference>
<evidence type="ECO:0000259" key="2">
    <source>
        <dbReference type="PROSITE" id="PS50209"/>
    </source>
</evidence>
<feature type="region of interest" description="Disordered" evidence="1">
    <location>
        <begin position="24"/>
        <end position="87"/>
    </location>
</feature>
<dbReference type="RefSeq" id="XP_005105349.3">
    <property type="nucleotide sequence ID" value="XM_005105292.3"/>
</dbReference>
<dbReference type="Proteomes" id="UP000694888">
    <property type="component" value="Unplaced"/>
</dbReference>
<evidence type="ECO:0000313" key="4">
    <source>
        <dbReference type="RefSeq" id="XP_005105349.3"/>
    </source>
</evidence>
<proteinExistence type="predicted"/>
<feature type="region of interest" description="Disordered" evidence="1">
    <location>
        <begin position="104"/>
        <end position="129"/>
    </location>
</feature>
<feature type="compositionally biased region" description="Basic and acidic residues" evidence="1">
    <location>
        <begin position="24"/>
        <end position="53"/>
    </location>
</feature>
<dbReference type="InterPro" id="IPR011029">
    <property type="entry name" value="DEATH-like_dom_sf"/>
</dbReference>
<reference evidence="4" key="1">
    <citation type="submission" date="2025-08" db="UniProtKB">
        <authorList>
            <consortium name="RefSeq"/>
        </authorList>
    </citation>
    <scope>IDENTIFICATION</scope>
</reference>
<dbReference type="Gene3D" id="1.10.533.10">
    <property type="entry name" value="Death Domain, Fas"/>
    <property type="match status" value="1"/>
</dbReference>
<dbReference type="PANTHER" id="PTHR15034:SF5">
    <property type="entry name" value="DEATH DOMAIN-CONTAINING PROTEIN CRADD"/>
    <property type="match status" value="1"/>
</dbReference>
<feature type="domain" description="CARD" evidence="2">
    <location>
        <begin position="130"/>
        <end position="207"/>
    </location>
</feature>
<dbReference type="PROSITE" id="PS50209">
    <property type="entry name" value="CARD"/>
    <property type="match status" value="1"/>
</dbReference>
<keyword evidence="3" id="KW-1185">Reference proteome</keyword>
<organism evidence="3 4">
    <name type="scientific">Aplysia californica</name>
    <name type="common">California sea hare</name>
    <dbReference type="NCBI Taxonomy" id="6500"/>
    <lineage>
        <taxon>Eukaryota</taxon>
        <taxon>Metazoa</taxon>
        <taxon>Spiralia</taxon>
        <taxon>Lophotrochozoa</taxon>
        <taxon>Mollusca</taxon>
        <taxon>Gastropoda</taxon>
        <taxon>Heterobranchia</taxon>
        <taxon>Euthyneura</taxon>
        <taxon>Tectipleura</taxon>
        <taxon>Aplysiida</taxon>
        <taxon>Aplysioidea</taxon>
        <taxon>Aplysiidae</taxon>
        <taxon>Aplysia</taxon>
    </lineage>
</organism>
<dbReference type="GeneID" id="101861459"/>
<sequence>MMAEGSSRSSHGELEDLEEKIRRLEREKNDLQRRKEREERERRSALQRDDASSPRDSASAPKRGHDDDNSRDRNRRSADNYSAQLSSTLEESQLRLKSLFNSSLGGASNYDDPQDDTCRSSDDGDGDDVMSQRHKQILRSNRDVLVENMTPDDIFNDLISKHIFSNADVSRIKERNTVEAINEELLNLLVRRSDRAFHVFVASLRRTLQGWLANRIDPAVPGKNKRKRRTGEVNVNVDCQEVTPSSKKKYTCTCHEVEEQILQMARGAFANIRRRDTSASAHEQFRKELQQTNDIIRDSLEIMNTLKLLCKHGELTNLSTGSIRFTILCKSLLACHSLWEEYKSGLLLSTFQEGFITKSLLRACGAKKISLRVRIDEADYLQCAFELGCASDDIPKENQLRVTPVKCRLRQRPRRNSNRLYQSQGRGYCQSVDKAAPTKHRQVFRDMPTNAQSPVVSLPLSRSHLKCIDSSGCENCLCNEFSSTRKKGLAPSKICVSRSLSYGRDDCCLYNGYVPYPQRLQGSLRPSETLLERKFPAFLHGQSAFQKRHSGKTRRKHCLSGRSLLEERSPQCRYNLRHSRVQL</sequence>
<evidence type="ECO:0000256" key="1">
    <source>
        <dbReference type="SAM" id="MobiDB-lite"/>
    </source>
</evidence>
<dbReference type="Pfam" id="PF00619">
    <property type="entry name" value="CARD"/>
    <property type="match status" value="1"/>
</dbReference>
<protein>
    <submittedName>
        <fullName evidence="4">Uncharacterized protein LOC101861459</fullName>
    </submittedName>
</protein>
<feature type="compositionally biased region" description="Basic and acidic residues" evidence="1">
    <location>
        <begin position="63"/>
        <end position="78"/>
    </location>
</feature>
<dbReference type="PANTHER" id="PTHR15034">
    <property type="entry name" value="DEATH DOMAIN-CONTAINING PROTEIN CRADD"/>
    <property type="match status" value="1"/>
</dbReference>
<dbReference type="InterPro" id="IPR001315">
    <property type="entry name" value="CARD"/>
</dbReference>
<dbReference type="CDD" id="cd01671">
    <property type="entry name" value="CARD"/>
    <property type="match status" value="1"/>
</dbReference>
<gene>
    <name evidence="4" type="primary">LOC101861459</name>
</gene>
<dbReference type="SUPFAM" id="SSF47986">
    <property type="entry name" value="DEATH domain"/>
    <property type="match status" value="1"/>
</dbReference>
<accession>A0ABM0JZQ9</accession>